<organism evidence="1 2">
    <name type="scientific">Roseateles oligotrophus</name>
    <dbReference type="NCBI Taxonomy" id="1769250"/>
    <lineage>
        <taxon>Bacteria</taxon>
        <taxon>Pseudomonadati</taxon>
        <taxon>Pseudomonadota</taxon>
        <taxon>Betaproteobacteria</taxon>
        <taxon>Burkholderiales</taxon>
        <taxon>Sphaerotilaceae</taxon>
        <taxon>Roseateles</taxon>
    </lineage>
</organism>
<evidence type="ECO:0000313" key="1">
    <source>
        <dbReference type="EMBL" id="MBB4842462.1"/>
    </source>
</evidence>
<comment type="caution">
    <text evidence="1">The sequence shown here is derived from an EMBL/GenBank/DDBJ whole genome shotgun (WGS) entry which is preliminary data.</text>
</comment>
<dbReference type="EC" id="2.7.8.-" evidence="1"/>
<gene>
    <name evidence="1" type="ORF">HNP55_000977</name>
</gene>
<dbReference type="Proteomes" id="UP000562027">
    <property type="component" value="Unassembled WGS sequence"/>
</dbReference>
<reference evidence="1 2" key="1">
    <citation type="submission" date="2020-08" db="EMBL/GenBank/DDBJ databases">
        <title>Functional genomics of gut bacteria from endangered species of beetles.</title>
        <authorList>
            <person name="Carlos-Shanley C."/>
        </authorList>
    </citation>
    <scope>NUCLEOTIDE SEQUENCE [LARGE SCALE GENOMIC DNA]</scope>
    <source>
        <strain evidence="1 2">S00239</strain>
    </source>
</reference>
<dbReference type="SUPFAM" id="SSF56214">
    <property type="entry name" value="4'-phosphopantetheinyl transferase"/>
    <property type="match status" value="1"/>
</dbReference>
<proteinExistence type="predicted"/>
<protein>
    <submittedName>
        <fullName evidence="1">4'-phosphopantetheinyl transferase</fullName>
        <ecNumber evidence="1">2.7.8.-</ecNumber>
    </submittedName>
</protein>
<keyword evidence="1" id="KW-0808">Transferase</keyword>
<evidence type="ECO:0000313" key="2">
    <source>
        <dbReference type="Proteomes" id="UP000562027"/>
    </source>
</evidence>
<dbReference type="AlphaFoldDB" id="A0A840L6Z4"/>
<sequence length="189" mass="19993">MPAPVYLWPQQQPEPAAKAFVLALALPPTLPRPQARLALRQALREALAPRLGLAAAELPLETGPGLAPRLLGHRVGISFSHEAGLSLAAVNLLGPVGVDLLREEAAPPDWQAVARDYLGPQACARMRPQDFGPAWAAHEARLKFHGRGLSEWQAGMAEPAWLAACQCQALRLPPGWVGSLALPAGQGSG</sequence>
<dbReference type="RefSeq" id="WP_184296801.1">
    <property type="nucleotide sequence ID" value="NZ_JACHLP010000002.1"/>
</dbReference>
<accession>A0A840L6Z4</accession>
<dbReference type="GO" id="GO:0008897">
    <property type="term" value="F:holo-[acyl-carrier-protein] synthase activity"/>
    <property type="evidence" value="ECO:0007669"/>
    <property type="project" value="InterPro"/>
</dbReference>
<name>A0A840L6Z4_9BURK</name>
<keyword evidence="2" id="KW-1185">Reference proteome</keyword>
<dbReference type="EMBL" id="JACHLP010000002">
    <property type="protein sequence ID" value="MBB4842462.1"/>
    <property type="molecule type" value="Genomic_DNA"/>
</dbReference>
<dbReference type="Gene3D" id="3.90.470.20">
    <property type="entry name" value="4'-phosphopantetheinyl transferase domain"/>
    <property type="match status" value="1"/>
</dbReference>
<dbReference type="GO" id="GO:0000287">
    <property type="term" value="F:magnesium ion binding"/>
    <property type="evidence" value="ECO:0007669"/>
    <property type="project" value="InterPro"/>
</dbReference>
<dbReference type="InterPro" id="IPR037143">
    <property type="entry name" value="4-PPantetheinyl_Trfase_dom_sf"/>
</dbReference>